<dbReference type="InterPro" id="IPR014722">
    <property type="entry name" value="Rib_uL2_dom2"/>
</dbReference>
<dbReference type="SUPFAM" id="SSF50104">
    <property type="entry name" value="Translation proteins SH3-like domain"/>
    <property type="match status" value="1"/>
</dbReference>
<dbReference type="NCBIfam" id="TIGR01079">
    <property type="entry name" value="rplX_bact"/>
    <property type="match status" value="1"/>
</dbReference>
<protein>
    <submittedName>
        <fullName evidence="5">Predicted protein</fullName>
    </submittedName>
</protein>
<evidence type="ECO:0000313" key="6">
    <source>
        <dbReference type="Proteomes" id="UP000001876"/>
    </source>
</evidence>
<name>C1MW18_MICPC</name>
<dbReference type="GO" id="GO:0003735">
    <property type="term" value="F:structural constituent of ribosome"/>
    <property type="evidence" value="ECO:0007669"/>
    <property type="project" value="InterPro"/>
</dbReference>
<dbReference type="Proteomes" id="UP000001876">
    <property type="component" value="Unassembled WGS sequence"/>
</dbReference>
<evidence type="ECO:0000259" key="4">
    <source>
        <dbReference type="SMART" id="SM00739"/>
    </source>
</evidence>
<reference evidence="5 6" key="1">
    <citation type="journal article" date="2009" name="Science">
        <title>Green evolution and dynamic adaptations revealed by genomes of the marine picoeukaryotes Micromonas.</title>
        <authorList>
            <person name="Worden A.Z."/>
            <person name="Lee J.H."/>
            <person name="Mock T."/>
            <person name="Rouze P."/>
            <person name="Simmons M.P."/>
            <person name="Aerts A.L."/>
            <person name="Allen A.E."/>
            <person name="Cuvelier M.L."/>
            <person name="Derelle E."/>
            <person name="Everett M.V."/>
            <person name="Foulon E."/>
            <person name="Grimwood J."/>
            <person name="Gundlach H."/>
            <person name="Henrissat B."/>
            <person name="Napoli C."/>
            <person name="McDonald S.M."/>
            <person name="Parker M.S."/>
            <person name="Rombauts S."/>
            <person name="Salamov A."/>
            <person name="Von Dassow P."/>
            <person name="Badger J.H."/>
            <person name="Coutinho P.M."/>
            <person name="Demir E."/>
            <person name="Dubchak I."/>
            <person name="Gentemann C."/>
            <person name="Eikrem W."/>
            <person name="Gready J.E."/>
            <person name="John U."/>
            <person name="Lanier W."/>
            <person name="Lindquist E.A."/>
            <person name="Lucas S."/>
            <person name="Mayer K.F."/>
            <person name="Moreau H."/>
            <person name="Not F."/>
            <person name="Otillar R."/>
            <person name="Panaud O."/>
            <person name="Pangilinan J."/>
            <person name="Paulsen I."/>
            <person name="Piegu B."/>
            <person name="Poliakov A."/>
            <person name="Robbens S."/>
            <person name="Schmutz J."/>
            <person name="Toulza E."/>
            <person name="Wyss T."/>
            <person name="Zelensky A."/>
            <person name="Zhou K."/>
            <person name="Armbrust E.V."/>
            <person name="Bhattacharya D."/>
            <person name="Goodenough U.W."/>
            <person name="Van de Peer Y."/>
            <person name="Grigoriev I.V."/>
        </authorList>
    </citation>
    <scope>NUCLEOTIDE SEQUENCE [LARGE SCALE GENOMIC DNA]</scope>
    <source>
        <strain evidence="5 6">CCMP1545</strain>
    </source>
</reference>
<dbReference type="GO" id="GO:1990904">
    <property type="term" value="C:ribonucleoprotein complex"/>
    <property type="evidence" value="ECO:0007669"/>
    <property type="project" value="UniProtKB-KW"/>
</dbReference>
<feature type="domain" description="KOW" evidence="4">
    <location>
        <begin position="39"/>
        <end position="66"/>
    </location>
</feature>
<dbReference type="OMA" id="GRACKVG"/>
<dbReference type="SMART" id="SM00739">
    <property type="entry name" value="KOW"/>
    <property type="match status" value="1"/>
</dbReference>
<dbReference type="EMBL" id="GG663741">
    <property type="protein sequence ID" value="EEH55799.1"/>
    <property type="molecule type" value="Genomic_DNA"/>
</dbReference>
<gene>
    <name evidence="5" type="ORF">MICPUCDRAFT_18221</name>
</gene>
<dbReference type="CDD" id="cd06089">
    <property type="entry name" value="KOW_RPL26"/>
    <property type="match status" value="1"/>
</dbReference>
<dbReference type="AlphaFoldDB" id="C1MW18"/>
<dbReference type="eggNOG" id="KOG1708">
    <property type="taxonomic scope" value="Eukaryota"/>
</dbReference>
<dbReference type="Pfam" id="PF17136">
    <property type="entry name" value="ribosomal_L24"/>
    <property type="match status" value="1"/>
</dbReference>
<dbReference type="InterPro" id="IPR041988">
    <property type="entry name" value="Ribosomal_uL24_KOW"/>
</dbReference>
<keyword evidence="6" id="KW-1185">Reference proteome</keyword>
<dbReference type="HAMAP" id="MF_01326_B">
    <property type="entry name" value="Ribosomal_uL24_B"/>
    <property type="match status" value="1"/>
</dbReference>
<dbReference type="InterPro" id="IPR003256">
    <property type="entry name" value="Ribosomal_uL24"/>
</dbReference>
<organism evidence="6">
    <name type="scientific">Micromonas pusilla (strain CCMP1545)</name>
    <name type="common">Picoplanktonic green alga</name>
    <dbReference type="NCBI Taxonomy" id="564608"/>
    <lineage>
        <taxon>Eukaryota</taxon>
        <taxon>Viridiplantae</taxon>
        <taxon>Chlorophyta</taxon>
        <taxon>Mamiellophyceae</taxon>
        <taxon>Mamiellales</taxon>
        <taxon>Mamiellaceae</taxon>
        <taxon>Micromonas</taxon>
    </lineage>
</organism>
<accession>C1MW18</accession>
<evidence type="ECO:0000256" key="3">
    <source>
        <dbReference type="ARBA" id="ARBA00023274"/>
    </source>
</evidence>
<dbReference type="GO" id="GO:0005840">
    <property type="term" value="C:ribosome"/>
    <property type="evidence" value="ECO:0007669"/>
    <property type="project" value="UniProtKB-KW"/>
</dbReference>
<dbReference type="STRING" id="564608.C1MW18"/>
<dbReference type="GO" id="GO:0003723">
    <property type="term" value="F:RNA binding"/>
    <property type="evidence" value="ECO:0007669"/>
    <property type="project" value="InterPro"/>
</dbReference>
<dbReference type="GO" id="GO:0006412">
    <property type="term" value="P:translation"/>
    <property type="evidence" value="ECO:0007669"/>
    <property type="project" value="InterPro"/>
</dbReference>
<evidence type="ECO:0000256" key="1">
    <source>
        <dbReference type="ARBA" id="ARBA00010618"/>
    </source>
</evidence>
<keyword evidence="3" id="KW-0687">Ribonucleoprotein</keyword>
<evidence type="ECO:0000256" key="2">
    <source>
        <dbReference type="ARBA" id="ARBA00022980"/>
    </source>
</evidence>
<dbReference type="GeneID" id="9685576"/>
<dbReference type="InterPro" id="IPR005824">
    <property type="entry name" value="KOW"/>
</dbReference>
<dbReference type="OrthoDB" id="359154at2759"/>
<keyword evidence="2" id="KW-0689">Ribosomal protein</keyword>
<dbReference type="InterPro" id="IPR057264">
    <property type="entry name" value="Ribosomal_uL24_C"/>
</dbReference>
<evidence type="ECO:0000313" key="5">
    <source>
        <dbReference type="EMBL" id="EEH55799.1"/>
    </source>
</evidence>
<comment type="similarity">
    <text evidence="1">Belongs to the universal ribosomal protein uL24 family.</text>
</comment>
<sequence length="191" mass="21298">MWAAGLKKKKGRPGAKAWRARVLTKQARKAQKDLITKWKIYTGDTVKIRSGKDKGQVGVVQKVFRKENRLIVEGLNLVKKHVKRTEENKQGGVITMEAPIHYSNVGIVDPVTGAATRIGIRFLDDGTKVRVTLGRLASGAMVPKPDHAIVKKRVRENARNSKTGTRDTSWQDALRNTYAPEPEARGFFGEQ</sequence>
<proteinExistence type="inferred from homology"/>
<dbReference type="RefSeq" id="XP_003059847.1">
    <property type="nucleotide sequence ID" value="XM_003059801.1"/>
</dbReference>
<dbReference type="InterPro" id="IPR008991">
    <property type="entry name" value="Translation_prot_SH3-like_sf"/>
</dbReference>
<dbReference type="Pfam" id="PF00467">
    <property type="entry name" value="KOW"/>
    <property type="match status" value="1"/>
</dbReference>
<dbReference type="Gene3D" id="2.30.30.30">
    <property type="match status" value="1"/>
</dbReference>
<dbReference type="KEGG" id="mpp:MICPUCDRAFT_18221"/>
<dbReference type="PANTHER" id="PTHR12903">
    <property type="entry name" value="MITOCHONDRIAL RIBOSOMAL PROTEIN L24"/>
    <property type="match status" value="1"/>
</dbReference>